<reference evidence="2" key="1">
    <citation type="journal article" date="2019" name="Int. J. Syst. Evol. Microbiol.">
        <title>The Global Catalogue of Microorganisms (GCM) 10K type strain sequencing project: providing services to taxonomists for standard genome sequencing and annotation.</title>
        <authorList>
            <consortium name="The Broad Institute Genomics Platform"/>
            <consortium name="The Broad Institute Genome Sequencing Center for Infectious Disease"/>
            <person name="Wu L."/>
            <person name="Ma J."/>
        </authorList>
    </citation>
    <scope>NUCLEOTIDE SEQUENCE [LARGE SCALE GENOMIC DNA]</scope>
    <source>
        <strain evidence="2">CCUG 54523</strain>
    </source>
</reference>
<evidence type="ECO:0008006" key="3">
    <source>
        <dbReference type="Google" id="ProtNLM"/>
    </source>
</evidence>
<keyword evidence="2" id="KW-1185">Reference proteome</keyword>
<organism evidence="1 2">
    <name type="scientific">Microbacterium insulae</name>
    <dbReference type="NCBI Taxonomy" id="483014"/>
    <lineage>
        <taxon>Bacteria</taxon>
        <taxon>Bacillati</taxon>
        <taxon>Actinomycetota</taxon>
        <taxon>Actinomycetes</taxon>
        <taxon>Micrococcales</taxon>
        <taxon>Microbacteriaceae</taxon>
        <taxon>Microbacterium</taxon>
    </lineage>
</organism>
<name>A0ABW3AGG7_9MICO</name>
<dbReference type="SUPFAM" id="SSF82171">
    <property type="entry name" value="DPP6 N-terminal domain-like"/>
    <property type="match status" value="1"/>
</dbReference>
<accession>A0ABW3AGG7</accession>
<dbReference type="RefSeq" id="WP_204981136.1">
    <property type="nucleotide sequence ID" value="NZ_JBHTII010000001.1"/>
</dbReference>
<protein>
    <recommendedName>
        <fullName evidence="3">SbsA Ig-like domain-containing protein</fullName>
    </recommendedName>
</protein>
<sequence length="470" mass="48641">MSTEPATRRARGRRRRGRAFAGAFAIVVGALAVLGLAGAAATVGQGPRVTDVQVDPVAAAEASGSRLIVTTTQSLEEVDPSQVTVTPEAPFAVDTSGRSVGVRFGLPLWDDTDYTVTIAGVEGLGGGPAVTITETFRTPPAQIELLQRGADGDTIFRTDLSGDNAVAVFTHPHIEDFRATSSHLVMSVRNDEDEAALIVTDLDGSNPRELPLPGEGFVSNLQSSDRGDVIGFTFTDAGLDAEGGRESMLHTASLKASDPQPRPIEVEGVDPSVADWRFVPDTDSILLLPFDGSLLLTGPAGEAPTPLGTAVTIEGIARGSSEAVVERVDGMTGIDLTDGSEDPLVAPQEDIGPATTVTPLPDGSTLRVAAVLDDGGAPTGRTSLHLVDADGATRLLAEVPETDAVLQVCVSPSARYAAVTVAPDAVSNPYDTYQLPLPERTETRVLEIADGAEVAALAGSSISWCQVPPG</sequence>
<proteinExistence type="predicted"/>
<evidence type="ECO:0000313" key="2">
    <source>
        <dbReference type="Proteomes" id="UP001597055"/>
    </source>
</evidence>
<comment type="caution">
    <text evidence="1">The sequence shown here is derived from an EMBL/GenBank/DDBJ whole genome shotgun (WGS) entry which is preliminary data.</text>
</comment>
<evidence type="ECO:0000313" key="1">
    <source>
        <dbReference type="EMBL" id="MFD0789879.1"/>
    </source>
</evidence>
<gene>
    <name evidence="1" type="ORF">ACFQ0P_05670</name>
</gene>
<dbReference type="Proteomes" id="UP001597055">
    <property type="component" value="Unassembled WGS sequence"/>
</dbReference>
<dbReference type="EMBL" id="JBHTII010000001">
    <property type="protein sequence ID" value="MFD0789879.1"/>
    <property type="molecule type" value="Genomic_DNA"/>
</dbReference>